<feature type="region of interest" description="Disordered" evidence="1">
    <location>
        <begin position="1"/>
        <end position="71"/>
    </location>
</feature>
<feature type="compositionally biased region" description="Basic and acidic residues" evidence="1">
    <location>
        <begin position="104"/>
        <end position="119"/>
    </location>
</feature>
<name>A0A9J5XDX0_SOLCO</name>
<sequence length="119" mass="13397">MEQMTSQRVKEDHPSAEHKTREGARIESKCQQGGDHQDKNETTIWKIKAKSNSNGTTNQQSKHVTEDHTNINNKNRIGKLLHNLQAPHDHSTAPCNNAKSVSQNEHEKGKHVMQEDGKG</sequence>
<proteinExistence type="predicted"/>
<evidence type="ECO:0000313" key="3">
    <source>
        <dbReference type="Proteomes" id="UP000824120"/>
    </source>
</evidence>
<feature type="region of interest" description="Disordered" evidence="1">
    <location>
        <begin position="83"/>
        <end position="119"/>
    </location>
</feature>
<comment type="caution">
    <text evidence="2">The sequence shown here is derived from an EMBL/GenBank/DDBJ whole genome shotgun (WGS) entry which is preliminary data.</text>
</comment>
<evidence type="ECO:0000313" key="2">
    <source>
        <dbReference type="EMBL" id="KAG5586601.1"/>
    </source>
</evidence>
<gene>
    <name evidence="2" type="ORF">H5410_047035</name>
</gene>
<evidence type="ECO:0000256" key="1">
    <source>
        <dbReference type="SAM" id="MobiDB-lite"/>
    </source>
</evidence>
<accession>A0A9J5XDX0</accession>
<feature type="compositionally biased region" description="Polar residues" evidence="1">
    <location>
        <begin position="50"/>
        <end position="62"/>
    </location>
</feature>
<protein>
    <submittedName>
        <fullName evidence="2">Uncharacterized protein</fullName>
    </submittedName>
</protein>
<feature type="compositionally biased region" description="Basic and acidic residues" evidence="1">
    <location>
        <begin position="8"/>
        <end position="28"/>
    </location>
</feature>
<organism evidence="2 3">
    <name type="scientific">Solanum commersonii</name>
    <name type="common">Commerson's wild potato</name>
    <name type="synonym">Commerson's nightshade</name>
    <dbReference type="NCBI Taxonomy" id="4109"/>
    <lineage>
        <taxon>Eukaryota</taxon>
        <taxon>Viridiplantae</taxon>
        <taxon>Streptophyta</taxon>
        <taxon>Embryophyta</taxon>
        <taxon>Tracheophyta</taxon>
        <taxon>Spermatophyta</taxon>
        <taxon>Magnoliopsida</taxon>
        <taxon>eudicotyledons</taxon>
        <taxon>Gunneridae</taxon>
        <taxon>Pentapetalae</taxon>
        <taxon>asterids</taxon>
        <taxon>lamiids</taxon>
        <taxon>Solanales</taxon>
        <taxon>Solanaceae</taxon>
        <taxon>Solanoideae</taxon>
        <taxon>Solaneae</taxon>
        <taxon>Solanum</taxon>
    </lineage>
</organism>
<reference evidence="2 3" key="1">
    <citation type="submission" date="2020-09" db="EMBL/GenBank/DDBJ databases">
        <title>De no assembly of potato wild relative species, Solanum commersonii.</title>
        <authorList>
            <person name="Cho K."/>
        </authorList>
    </citation>
    <scope>NUCLEOTIDE SEQUENCE [LARGE SCALE GENOMIC DNA]</scope>
    <source>
        <strain evidence="2">LZ3.2</strain>
        <tissue evidence="2">Leaf</tissue>
    </source>
</reference>
<keyword evidence="3" id="KW-1185">Reference proteome</keyword>
<dbReference type="Proteomes" id="UP000824120">
    <property type="component" value="Chromosome 9"/>
</dbReference>
<dbReference type="AlphaFoldDB" id="A0A9J5XDX0"/>
<feature type="compositionally biased region" description="Polar residues" evidence="1">
    <location>
        <begin position="93"/>
        <end position="103"/>
    </location>
</feature>
<dbReference type="EMBL" id="JACXVP010000009">
    <property type="protein sequence ID" value="KAG5586601.1"/>
    <property type="molecule type" value="Genomic_DNA"/>
</dbReference>